<dbReference type="AlphaFoldDB" id="A0A9P7ESH6"/>
<sequence length="94" mass="10604">MHSEEGENNHEGDSLANQPEVHPRRGVRRRHVENPPAPTLSMGPSTILDPPAAHVPRLCVCNNVPFNPRERDNDIGVHTRRARPVDSRKRARHS</sequence>
<dbReference type="OrthoDB" id="10533125at2759"/>
<feature type="region of interest" description="Disordered" evidence="1">
    <location>
        <begin position="1"/>
        <end position="94"/>
    </location>
</feature>
<dbReference type="RefSeq" id="XP_041284835.1">
    <property type="nucleotide sequence ID" value="XM_041442688.1"/>
</dbReference>
<feature type="compositionally biased region" description="Basic and acidic residues" evidence="1">
    <location>
        <begin position="1"/>
        <end position="13"/>
    </location>
</feature>
<gene>
    <name evidence="2" type="ORF">F5147DRAFT_781760</name>
</gene>
<dbReference type="GeneID" id="64704947"/>
<keyword evidence="3" id="KW-1185">Reference proteome</keyword>
<evidence type="ECO:0000256" key="1">
    <source>
        <dbReference type="SAM" id="MobiDB-lite"/>
    </source>
</evidence>
<dbReference type="EMBL" id="JABBWM010000152">
    <property type="protein sequence ID" value="KAG2086101.1"/>
    <property type="molecule type" value="Genomic_DNA"/>
</dbReference>
<dbReference type="Proteomes" id="UP000823399">
    <property type="component" value="Unassembled WGS sequence"/>
</dbReference>
<comment type="caution">
    <text evidence="2">The sequence shown here is derived from an EMBL/GenBank/DDBJ whole genome shotgun (WGS) entry which is preliminary data.</text>
</comment>
<evidence type="ECO:0000313" key="3">
    <source>
        <dbReference type="Proteomes" id="UP000823399"/>
    </source>
</evidence>
<reference evidence="2" key="1">
    <citation type="journal article" date="2020" name="New Phytol.">
        <title>Comparative genomics reveals dynamic genome evolution in host specialist ectomycorrhizal fungi.</title>
        <authorList>
            <person name="Lofgren L.A."/>
            <person name="Nguyen N.H."/>
            <person name="Vilgalys R."/>
            <person name="Ruytinx J."/>
            <person name="Liao H.L."/>
            <person name="Branco S."/>
            <person name="Kuo A."/>
            <person name="LaButti K."/>
            <person name="Lipzen A."/>
            <person name="Andreopoulos W."/>
            <person name="Pangilinan J."/>
            <person name="Riley R."/>
            <person name="Hundley H."/>
            <person name="Na H."/>
            <person name="Barry K."/>
            <person name="Grigoriev I.V."/>
            <person name="Stajich J.E."/>
            <person name="Kennedy P.G."/>
        </authorList>
    </citation>
    <scope>NUCLEOTIDE SEQUENCE</scope>
    <source>
        <strain evidence="2">FC423</strain>
    </source>
</reference>
<proteinExistence type="predicted"/>
<organism evidence="2 3">
    <name type="scientific">Suillus discolor</name>
    <dbReference type="NCBI Taxonomy" id="1912936"/>
    <lineage>
        <taxon>Eukaryota</taxon>
        <taxon>Fungi</taxon>
        <taxon>Dikarya</taxon>
        <taxon>Basidiomycota</taxon>
        <taxon>Agaricomycotina</taxon>
        <taxon>Agaricomycetes</taxon>
        <taxon>Agaricomycetidae</taxon>
        <taxon>Boletales</taxon>
        <taxon>Suillineae</taxon>
        <taxon>Suillaceae</taxon>
        <taxon>Suillus</taxon>
    </lineage>
</organism>
<protein>
    <submittedName>
        <fullName evidence="2">Uncharacterized protein</fullName>
    </submittedName>
</protein>
<accession>A0A9P7ESH6</accession>
<feature type="compositionally biased region" description="Basic and acidic residues" evidence="1">
    <location>
        <begin position="68"/>
        <end position="88"/>
    </location>
</feature>
<evidence type="ECO:0000313" key="2">
    <source>
        <dbReference type="EMBL" id="KAG2086101.1"/>
    </source>
</evidence>
<name>A0A9P7ESH6_9AGAM</name>